<evidence type="ECO:0000313" key="2">
    <source>
        <dbReference type="EMBL" id="KAK9716438.1"/>
    </source>
</evidence>
<reference evidence="2" key="1">
    <citation type="submission" date="2024-03" db="EMBL/GenBank/DDBJ databases">
        <title>WGS assembly of Saponaria officinalis var. Norfolk2.</title>
        <authorList>
            <person name="Jenkins J."/>
            <person name="Shu S."/>
            <person name="Grimwood J."/>
            <person name="Barry K."/>
            <person name="Goodstein D."/>
            <person name="Schmutz J."/>
            <person name="Leebens-Mack J."/>
            <person name="Osbourn A."/>
        </authorList>
    </citation>
    <scope>NUCLEOTIDE SEQUENCE [LARGE SCALE GENOMIC DNA]</scope>
    <source>
        <strain evidence="2">JIC</strain>
    </source>
</reference>
<gene>
    <name evidence="2" type="ORF">RND81_06G233400</name>
</gene>
<sequence>MKLVVWLVLIATMVANIAALKEDDQVSKPSCLTNIASSCNIPGDGDSLSQLRRCCLALKEAIDDDRECFCLLKPSFVQDPSGEPAIENVFSFCSIKGSLDSLCPDPYSRFDNASSPIASPPTLDWPISGDEDLSPLASAPGYSSSHDEPISSPLVSPLGFNPIVDGPLFSPAQGNKNNAANKIASKFYLSLTLIFMFALIL</sequence>
<dbReference type="Proteomes" id="UP001443914">
    <property type="component" value="Unassembled WGS sequence"/>
</dbReference>
<name>A0AAW1KE35_SAPOF</name>
<evidence type="ECO:0008006" key="4">
    <source>
        <dbReference type="Google" id="ProtNLM"/>
    </source>
</evidence>
<organism evidence="2 3">
    <name type="scientific">Saponaria officinalis</name>
    <name type="common">Common soapwort</name>
    <name type="synonym">Lychnis saponaria</name>
    <dbReference type="NCBI Taxonomy" id="3572"/>
    <lineage>
        <taxon>Eukaryota</taxon>
        <taxon>Viridiplantae</taxon>
        <taxon>Streptophyta</taxon>
        <taxon>Embryophyta</taxon>
        <taxon>Tracheophyta</taxon>
        <taxon>Spermatophyta</taxon>
        <taxon>Magnoliopsida</taxon>
        <taxon>eudicotyledons</taxon>
        <taxon>Gunneridae</taxon>
        <taxon>Pentapetalae</taxon>
        <taxon>Caryophyllales</taxon>
        <taxon>Caryophyllaceae</taxon>
        <taxon>Caryophylleae</taxon>
        <taxon>Saponaria</taxon>
    </lineage>
</organism>
<comment type="caution">
    <text evidence="2">The sequence shown here is derived from an EMBL/GenBank/DDBJ whole genome shotgun (WGS) entry which is preliminary data.</text>
</comment>
<feature type="chain" id="PRO_5043362754" description="Bifunctional inhibitor/plant lipid transfer protein/seed storage helical domain-containing protein" evidence="1">
    <location>
        <begin position="20"/>
        <end position="201"/>
    </location>
</feature>
<evidence type="ECO:0000313" key="3">
    <source>
        <dbReference type="Proteomes" id="UP001443914"/>
    </source>
</evidence>
<dbReference type="AlphaFoldDB" id="A0AAW1KE35"/>
<keyword evidence="1" id="KW-0732">Signal</keyword>
<feature type="signal peptide" evidence="1">
    <location>
        <begin position="1"/>
        <end position="19"/>
    </location>
</feature>
<dbReference type="EMBL" id="JBDFQZ010000006">
    <property type="protein sequence ID" value="KAK9716438.1"/>
    <property type="molecule type" value="Genomic_DNA"/>
</dbReference>
<proteinExistence type="predicted"/>
<evidence type="ECO:0000256" key="1">
    <source>
        <dbReference type="SAM" id="SignalP"/>
    </source>
</evidence>
<accession>A0AAW1KE35</accession>
<keyword evidence="3" id="KW-1185">Reference proteome</keyword>
<protein>
    <recommendedName>
        <fullName evidence="4">Bifunctional inhibitor/plant lipid transfer protein/seed storage helical domain-containing protein</fullName>
    </recommendedName>
</protein>